<evidence type="ECO:0000313" key="1">
    <source>
        <dbReference type="EMBL" id="MFM4893402.1"/>
    </source>
</evidence>
<dbReference type="EMBL" id="JBGXBU010000004">
    <property type="protein sequence ID" value="MFM4893402.1"/>
    <property type="molecule type" value="Genomic_DNA"/>
</dbReference>
<dbReference type="GeneID" id="97220648"/>
<proteinExistence type="predicted"/>
<name>A0ABW9GQG5_9GAMM</name>
<gene>
    <name evidence="1" type="ORF">ACEUDJ_11075</name>
</gene>
<sequence length="124" mass="13853">MAQEPASTGRDATSGQQTEWDRQSIYLRLQEGSPTVFWVRGEEAVPLQPRPDLFDHEGGFGWGRESDDCMALAVAIVARLVEMGLVDPAQQDAKGRYLHHEVLAKLPADEPRDLHLSYLRLLLG</sequence>
<accession>A0ABW9GQG5</accession>
<reference evidence="1 2" key="1">
    <citation type="submission" date="2024-09" db="EMBL/GenBank/DDBJ databases">
        <title>Aeromonas strains Genome sequencing and assembly.</title>
        <authorList>
            <person name="Hu X."/>
            <person name="Tang B."/>
        </authorList>
    </citation>
    <scope>NUCLEOTIDE SEQUENCE [LARGE SCALE GENOMIC DNA]</scope>
    <source>
        <strain evidence="1 2">NB23SCDHY001</strain>
    </source>
</reference>
<keyword evidence="2" id="KW-1185">Reference proteome</keyword>
<comment type="caution">
    <text evidence="1">The sequence shown here is derived from an EMBL/GenBank/DDBJ whole genome shotgun (WGS) entry which is preliminary data.</text>
</comment>
<evidence type="ECO:0000313" key="2">
    <source>
        <dbReference type="Proteomes" id="UP001630969"/>
    </source>
</evidence>
<organism evidence="1 2">
    <name type="scientific">Aeromonas bivalvium</name>
    <dbReference type="NCBI Taxonomy" id="440079"/>
    <lineage>
        <taxon>Bacteria</taxon>
        <taxon>Pseudomonadati</taxon>
        <taxon>Pseudomonadota</taxon>
        <taxon>Gammaproteobacteria</taxon>
        <taxon>Aeromonadales</taxon>
        <taxon>Aeromonadaceae</taxon>
        <taxon>Aeromonas</taxon>
    </lineage>
</organism>
<dbReference type="Proteomes" id="UP001630969">
    <property type="component" value="Unassembled WGS sequence"/>
</dbReference>
<dbReference type="RefSeq" id="WP_041997809.1">
    <property type="nucleotide sequence ID" value="NZ_CDBT01000033.1"/>
</dbReference>
<protein>
    <submittedName>
        <fullName evidence="1">Uncharacterized protein</fullName>
    </submittedName>
</protein>